<sequence length="305" mass="35595">MAIKKKRKNIFVIITIVFLLIYSLVVLVRSLKESLLLNIRDRINIVFYGEESMVVSFGISDNVNYIVTFDNKDKVTVPGGYGRYPIGALGRLTEVEKDKKIIQKSFSSMISGYVDFYIVPKKNIIYSDEKMHQESDRPEYIRRDLIARIFSQKEFTNITFLDKLLAASLIARRRQQDFIFLKTYTSETENDETLYSEKNFLKKYKGFFYHQSLREESEDVKIVYSTYKSAVILSRVIEGQGIRVVDLALNKEDSTQKCIIIYDEKKRSKTTYYLSQRFGCKVQKESVEGADIIIILGKDLEKNWE</sequence>
<gene>
    <name evidence="1" type="ORF">A2957_03045</name>
</gene>
<accession>A0A1F7IN92</accession>
<reference evidence="1 2" key="1">
    <citation type="journal article" date="2016" name="Nat. Commun.">
        <title>Thousands of microbial genomes shed light on interconnected biogeochemical processes in an aquifer system.</title>
        <authorList>
            <person name="Anantharaman K."/>
            <person name="Brown C.T."/>
            <person name="Hug L.A."/>
            <person name="Sharon I."/>
            <person name="Castelle C.J."/>
            <person name="Probst A.J."/>
            <person name="Thomas B.C."/>
            <person name="Singh A."/>
            <person name="Wilkins M.J."/>
            <person name="Karaoz U."/>
            <person name="Brodie E.L."/>
            <person name="Williams K.H."/>
            <person name="Hubbard S.S."/>
            <person name="Banfield J.F."/>
        </authorList>
    </citation>
    <scope>NUCLEOTIDE SEQUENCE [LARGE SCALE GENOMIC DNA]</scope>
</reference>
<evidence type="ECO:0000313" key="1">
    <source>
        <dbReference type="EMBL" id="OGK44845.1"/>
    </source>
</evidence>
<comment type="caution">
    <text evidence="1">The sequence shown here is derived from an EMBL/GenBank/DDBJ whole genome shotgun (WGS) entry which is preliminary data.</text>
</comment>
<dbReference type="EMBL" id="MGAK01000011">
    <property type="protein sequence ID" value="OGK44845.1"/>
    <property type="molecule type" value="Genomic_DNA"/>
</dbReference>
<dbReference type="STRING" id="1802060.A2957_03045"/>
<dbReference type="AlphaFoldDB" id="A0A1F7IN92"/>
<proteinExistence type="predicted"/>
<evidence type="ECO:0000313" key="2">
    <source>
        <dbReference type="Proteomes" id="UP000179072"/>
    </source>
</evidence>
<evidence type="ECO:0008006" key="3">
    <source>
        <dbReference type="Google" id="ProtNLM"/>
    </source>
</evidence>
<dbReference type="Proteomes" id="UP000179072">
    <property type="component" value="Unassembled WGS sequence"/>
</dbReference>
<organism evidence="1 2">
    <name type="scientific">Candidatus Roizmanbacteria bacterium RIFCSPLOWO2_01_FULL_38_11</name>
    <dbReference type="NCBI Taxonomy" id="1802060"/>
    <lineage>
        <taxon>Bacteria</taxon>
        <taxon>Candidatus Roizmaniibacteriota</taxon>
    </lineage>
</organism>
<protein>
    <recommendedName>
        <fullName evidence="3">LytR/CpsA/Psr regulator C-terminal domain-containing protein</fullName>
    </recommendedName>
</protein>
<name>A0A1F7IN92_9BACT</name>